<accession>A0A3S0K080</accession>
<dbReference type="RefSeq" id="WP_126620583.1">
    <property type="nucleotide sequence ID" value="NZ_JBHUCY010000044.1"/>
</dbReference>
<dbReference type="CDD" id="cd02970">
    <property type="entry name" value="PRX_like2"/>
    <property type="match status" value="1"/>
</dbReference>
<proteinExistence type="predicted"/>
<dbReference type="InterPro" id="IPR000866">
    <property type="entry name" value="AhpC/TSA"/>
</dbReference>
<sequence length="181" mass="20070">MSTITPLIPRQPVPDLAVQTVGGPLWRLADQKPEHFTLITFYRGLHCPVCARYLADLESKLDDFAQRGVSVIAISSDTEERAVQAKERWALPRLTIGWGLDLDAARRWGLYLSAGHGKTTAGIEEPALFSEPGLFLVRPDGTLYFATVQTMPFARPSFGEILQSIDFVIARNYPARGEIAE</sequence>
<protein>
    <submittedName>
        <fullName evidence="2">AhpC/TSA family protein</fullName>
    </submittedName>
</protein>
<reference evidence="2 3" key="1">
    <citation type="submission" date="2018-12" db="EMBL/GenBank/DDBJ databases">
        <authorList>
            <person name="Yang Y."/>
        </authorList>
    </citation>
    <scope>NUCLEOTIDE SEQUENCE [LARGE SCALE GENOMIC DNA]</scope>
    <source>
        <strain evidence="2 3">L-25-5w-1</strain>
    </source>
</reference>
<organism evidence="2 3">
    <name type="scientific">Azospirillum griseum</name>
    <dbReference type="NCBI Taxonomy" id="2496639"/>
    <lineage>
        <taxon>Bacteria</taxon>
        <taxon>Pseudomonadati</taxon>
        <taxon>Pseudomonadota</taxon>
        <taxon>Alphaproteobacteria</taxon>
        <taxon>Rhodospirillales</taxon>
        <taxon>Azospirillaceae</taxon>
        <taxon>Azospirillum</taxon>
    </lineage>
</organism>
<evidence type="ECO:0000313" key="3">
    <source>
        <dbReference type="Proteomes" id="UP000277007"/>
    </source>
</evidence>
<name>A0A3S0K080_9PROT</name>
<gene>
    <name evidence="2" type="ORF">EJ903_24915</name>
</gene>
<dbReference type="AlphaFoldDB" id="A0A3S0K080"/>
<dbReference type="Pfam" id="PF00578">
    <property type="entry name" value="AhpC-TSA"/>
    <property type="match status" value="1"/>
</dbReference>
<keyword evidence="3" id="KW-1185">Reference proteome</keyword>
<dbReference type="Gene3D" id="3.40.30.10">
    <property type="entry name" value="Glutaredoxin"/>
    <property type="match status" value="1"/>
</dbReference>
<dbReference type="GO" id="GO:0016209">
    <property type="term" value="F:antioxidant activity"/>
    <property type="evidence" value="ECO:0007669"/>
    <property type="project" value="InterPro"/>
</dbReference>
<dbReference type="Proteomes" id="UP000277007">
    <property type="component" value="Unassembled WGS sequence"/>
</dbReference>
<dbReference type="GO" id="GO:0016491">
    <property type="term" value="F:oxidoreductase activity"/>
    <property type="evidence" value="ECO:0007669"/>
    <property type="project" value="InterPro"/>
</dbReference>
<dbReference type="InterPro" id="IPR013766">
    <property type="entry name" value="Thioredoxin_domain"/>
</dbReference>
<evidence type="ECO:0000259" key="1">
    <source>
        <dbReference type="PROSITE" id="PS51352"/>
    </source>
</evidence>
<comment type="caution">
    <text evidence="2">The sequence shown here is derived from an EMBL/GenBank/DDBJ whole genome shotgun (WGS) entry which is preliminary data.</text>
</comment>
<dbReference type="EMBL" id="RXMA01000047">
    <property type="protein sequence ID" value="RTR13111.1"/>
    <property type="molecule type" value="Genomic_DNA"/>
</dbReference>
<feature type="domain" description="Thioredoxin" evidence="1">
    <location>
        <begin position="7"/>
        <end position="170"/>
    </location>
</feature>
<evidence type="ECO:0000313" key="2">
    <source>
        <dbReference type="EMBL" id="RTR13111.1"/>
    </source>
</evidence>
<dbReference type="SUPFAM" id="SSF52833">
    <property type="entry name" value="Thioredoxin-like"/>
    <property type="match status" value="1"/>
</dbReference>
<dbReference type="PROSITE" id="PS51352">
    <property type="entry name" value="THIOREDOXIN_2"/>
    <property type="match status" value="1"/>
</dbReference>
<dbReference type="OrthoDB" id="9809746at2"/>
<dbReference type="InterPro" id="IPR036249">
    <property type="entry name" value="Thioredoxin-like_sf"/>
</dbReference>